<keyword evidence="3" id="KW-0175">Coiled coil</keyword>
<evidence type="ECO:0000313" key="6">
    <source>
        <dbReference type="Proteomes" id="UP000297776"/>
    </source>
</evidence>
<protein>
    <submittedName>
        <fullName evidence="5">ABC-F type ribosomal protection protein</fullName>
    </submittedName>
</protein>
<dbReference type="GO" id="GO:0005524">
    <property type="term" value="F:ATP binding"/>
    <property type="evidence" value="ECO:0007669"/>
    <property type="project" value="UniProtKB-KW"/>
</dbReference>
<dbReference type="CDD" id="cd03221">
    <property type="entry name" value="ABCF_EF-3"/>
    <property type="match status" value="2"/>
</dbReference>
<dbReference type="InterPro" id="IPR032781">
    <property type="entry name" value="ABC_tran_Xtn"/>
</dbReference>
<dbReference type="SUPFAM" id="SSF52540">
    <property type="entry name" value="P-loop containing nucleoside triphosphate hydrolases"/>
    <property type="match status" value="2"/>
</dbReference>
<dbReference type="NCBIfam" id="NF000355">
    <property type="entry name" value="ribo_prot_ABC_F"/>
    <property type="match status" value="1"/>
</dbReference>
<organism evidence="5 6">
    <name type="scientific">Jeotgalibacillus salarius</name>
    <dbReference type="NCBI Taxonomy" id="546023"/>
    <lineage>
        <taxon>Bacteria</taxon>
        <taxon>Bacillati</taxon>
        <taxon>Bacillota</taxon>
        <taxon>Bacilli</taxon>
        <taxon>Bacillales</taxon>
        <taxon>Caryophanaceae</taxon>
        <taxon>Jeotgalibacillus</taxon>
    </lineage>
</organism>
<feature type="domain" description="ABC transporter" evidence="4">
    <location>
        <begin position="297"/>
        <end position="486"/>
    </location>
</feature>
<dbReference type="PROSITE" id="PS00211">
    <property type="entry name" value="ABC_TRANSPORTER_1"/>
    <property type="match status" value="1"/>
</dbReference>
<keyword evidence="6" id="KW-1185">Reference proteome</keyword>
<dbReference type="PROSITE" id="PS50893">
    <property type="entry name" value="ABC_TRANSPORTER_2"/>
    <property type="match status" value="2"/>
</dbReference>
<evidence type="ECO:0000256" key="2">
    <source>
        <dbReference type="ARBA" id="ARBA00022840"/>
    </source>
</evidence>
<dbReference type="GO" id="GO:0016887">
    <property type="term" value="F:ATP hydrolysis activity"/>
    <property type="evidence" value="ECO:0007669"/>
    <property type="project" value="InterPro"/>
</dbReference>
<feature type="coiled-coil region" evidence="3">
    <location>
        <begin position="192"/>
        <end position="223"/>
    </location>
</feature>
<keyword evidence="1" id="KW-0547">Nucleotide-binding</keyword>
<evidence type="ECO:0000256" key="1">
    <source>
        <dbReference type="ARBA" id="ARBA00022741"/>
    </source>
</evidence>
<dbReference type="InterPro" id="IPR027417">
    <property type="entry name" value="P-loop_NTPase"/>
</dbReference>
<keyword evidence="2" id="KW-0067">ATP-binding</keyword>
<dbReference type="InterPro" id="IPR003439">
    <property type="entry name" value="ABC_transporter-like_ATP-bd"/>
</dbReference>
<dbReference type="InterPro" id="IPR017871">
    <property type="entry name" value="ABC_transporter-like_CS"/>
</dbReference>
<evidence type="ECO:0000259" key="4">
    <source>
        <dbReference type="PROSITE" id="PS50893"/>
    </source>
</evidence>
<dbReference type="Pfam" id="PF12848">
    <property type="entry name" value="ABC_tran_Xtn"/>
    <property type="match status" value="1"/>
</dbReference>
<feature type="domain" description="ABC transporter" evidence="4">
    <location>
        <begin position="6"/>
        <end position="196"/>
    </location>
</feature>
<feature type="coiled-coil region" evidence="3">
    <location>
        <begin position="252"/>
        <end position="279"/>
    </location>
</feature>
<dbReference type="Proteomes" id="UP000297776">
    <property type="component" value="Unassembled WGS sequence"/>
</dbReference>
<dbReference type="InterPro" id="IPR003593">
    <property type="entry name" value="AAA+_ATPase"/>
</dbReference>
<gene>
    <name evidence="5" type="primary">abc-f</name>
    <name evidence="5" type="ORF">E2626_11335</name>
</gene>
<dbReference type="PANTHER" id="PTHR42855">
    <property type="entry name" value="ABC TRANSPORTER ATP-BINDING SUBUNIT"/>
    <property type="match status" value="1"/>
</dbReference>
<proteinExistence type="predicted"/>
<dbReference type="SMART" id="SM00382">
    <property type="entry name" value="AAA"/>
    <property type="match status" value="2"/>
</dbReference>
<evidence type="ECO:0000313" key="5">
    <source>
        <dbReference type="EMBL" id="TFE00561.1"/>
    </source>
</evidence>
<dbReference type="NCBIfam" id="NF000168">
    <property type="entry name" value="ABCF_Msr_all"/>
    <property type="match status" value="1"/>
</dbReference>
<reference evidence="5 6" key="1">
    <citation type="submission" date="2019-03" db="EMBL/GenBank/DDBJ databases">
        <authorList>
            <person name="Yang Y."/>
        </authorList>
    </citation>
    <scope>NUCLEOTIDE SEQUENCE [LARGE SCALE GENOMIC DNA]</scope>
    <source>
        <strain evidence="5 6">ASL-1</strain>
    </source>
</reference>
<dbReference type="EMBL" id="SORX01000006">
    <property type="protein sequence ID" value="TFE00561.1"/>
    <property type="molecule type" value="Genomic_DNA"/>
</dbReference>
<dbReference type="Pfam" id="PF00005">
    <property type="entry name" value="ABC_tran"/>
    <property type="match status" value="2"/>
</dbReference>
<dbReference type="PANTHER" id="PTHR42855:SF2">
    <property type="entry name" value="DRUG RESISTANCE ABC TRANSPORTER,ATP-BINDING PROTEIN"/>
    <property type="match status" value="1"/>
</dbReference>
<dbReference type="AlphaFoldDB" id="A0A4Y8LJ10"/>
<dbReference type="Gene3D" id="3.40.50.300">
    <property type="entry name" value="P-loop containing nucleotide triphosphate hydrolases"/>
    <property type="match status" value="3"/>
</dbReference>
<dbReference type="OrthoDB" id="9760950at2"/>
<name>A0A4Y8LJ10_9BACL</name>
<dbReference type="RefSeq" id="WP_134381880.1">
    <property type="nucleotide sequence ID" value="NZ_SORX01000006.1"/>
</dbReference>
<sequence length="487" mass="55737">MERLVLELKEIEVSFLDKIILDIKNLRIHQFDRIGIVGKNGSGKSTLLKLMSGDLKPDLGSVNHQIEFNYFEQKEASFVRDGIDFRLLGQLNVPDHEEELSGGEQTRLKLAQLLSDYHEGLLIDEPTTHLDAAGIDFLVEELKYYYGALVLVSHDRYVLDQLVTKIWEVHDGQVTEYTGNYSDYELQKELERQQQQELHERYLKEKQRLLAAADEKMKKASKITQSKQSGAKKEVHANANRMYMTKQKDTSQKAIQKTAKALEKRVEQLEEILPVETEKPIHFQQSKSLRLHNRFPIMADQLTLKSGEKVLLENVSFQFPLGENIVISGANGSGKSTLLKHVVGQGEGLTISPKAEFGVYHQLSYQIKENKTVLAFMKEKSEFEESNIRAILHEMKFVGNDLIKEVNQLSGGESIRLHLCQLFSGAYNILVLDEPTNFLDLDSIRALETFLHYYEGTVLLVSHDREFVKRVADSVYKISDRDLTRVK</sequence>
<evidence type="ECO:0000256" key="3">
    <source>
        <dbReference type="SAM" id="Coils"/>
    </source>
</evidence>
<dbReference type="InterPro" id="IPR051309">
    <property type="entry name" value="ABCF_ATPase"/>
</dbReference>
<comment type="caution">
    <text evidence="5">The sequence shown here is derived from an EMBL/GenBank/DDBJ whole genome shotgun (WGS) entry which is preliminary data.</text>
</comment>
<accession>A0A4Y8LJ10</accession>